<evidence type="ECO:0000313" key="8">
    <source>
        <dbReference type="Proteomes" id="UP000663801"/>
    </source>
</evidence>
<keyword evidence="2" id="KW-0479">Metal-binding</keyword>
<accession>A0A938YP49</accession>
<dbReference type="GO" id="GO:0016874">
    <property type="term" value="F:ligase activity"/>
    <property type="evidence" value="ECO:0007669"/>
    <property type="project" value="UniProtKB-KW"/>
</dbReference>
<feature type="domain" description="Glutathionylspermidine synthase pre-ATP-grasp-like" evidence="6">
    <location>
        <begin position="13"/>
        <end position="427"/>
    </location>
</feature>
<organism evidence="7 8">
    <name type="scientific">Nakamurella flavida</name>
    <dbReference type="NCBI Taxonomy" id="363630"/>
    <lineage>
        <taxon>Bacteria</taxon>
        <taxon>Bacillati</taxon>
        <taxon>Actinomycetota</taxon>
        <taxon>Actinomycetes</taxon>
        <taxon>Nakamurellales</taxon>
        <taxon>Nakamurellaceae</taxon>
        <taxon>Nakamurella</taxon>
    </lineage>
</organism>
<dbReference type="Pfam" id="PF03738">
    <property type="entry name" value="GSP_synth"/>
    <property type="match status" value="1"/>
</dbReference>
<evidence type="ECO:0000256" key="3">
    <source>
        <dbReference type="ARBA" id="ARBA00022741"/>
    </source>
</evidence>
<dbReference type="RefSeq" id="WP_205258258.1">
    <property type="nucleotide sequence ID" value="NZ_BAAAPV010000002.1"/>
</dbReference>
<evidence type="ECO:0000313" key="7">
    <source>
        <dbReference type="EMBL" id="MBM9478136.1"/>
    </source>
</evidence>
<keyword evidence="5" id="KW-0460">Magnesium</keyword>
<comment type="caution">
    <text evidence="7">The sequence shown here is derived from an EMBL/GenBank/DDBJ whole genome shotgun (WGS) entry which is preliminary data.</text>
</comment>
<keyword evidence="3" id="KW-0547">Nucleotide-binding</keyword>
<protein>
    <submittedName>
        <fullName evidence="7">Glutathionylspermidine synthase family protein</fullName>
    </submittedName>
</protein>
<evidence type="ECO:0000256" key="1">
    <source>
        <dbReference type="ARBA" id="ARBA00022598"/>
    </source>
</evidence>
<dbReference type="Proteomes" id="UP000663801">
    <property type="component" value="Unassembled WGS sequence"/>
</dbReference>
<evidence type="ECO:0000256" key="2">
    <source>
        <dbReference type="ARBA" id="ARBA00022723"/>
    </source>
</evidence>
<keyword evidence="8" id="KW-1185">Reference proteome</keyword>
<dbReference type="SUPFAM" id="SSF56059">
    <property type="entry name" value="Glutathione synthetase ATP-binding domain-like"/>
    <property type="match status" value="1"/>
</dbReference>
<name>A0A938YP49_9ACTN</name>
<keyword evidence="1" id="KW-0436">Ligase</keyword>
<keyword evidence="4" id="KW-0067">ATP-binding</keyword>
<dbReference type="InterPro" id="IPR005494">
    <property type="entry name" value="GSPS_pre-ATP-grasp-like_dom"/>
</dbReference>
<gene>
    <name evidence="7" type="ORF">JL107_16940</name>
</gene>
<evidence type="ECO:0000256" key="5">
    <source>
        <dbReference type="ARBA" id="ARBA00022842"/>
    </source>
</evidence>
<dbReference type="AlphaFoldDB" id="A0A938YP49"/>
<evidence type="ECO:0000256" key="4">
    <source>
        <dbReference type="ARBA" id="ARBA00022840"/>
    </source>
</evidence>
<reference evidence="7" key="1">
    <citation type="submission" date="2021-01" db="EMBL/GenBank/DDBJ databases">
        <title>KCTC 19127 draft genome.</title>
        <authorList>
            <person name="An D."/>
        </authorList>
    </citation>
    <scope>NUCLEOTIDE SEQUENCE</scope>
    <source>
        <strain evidence="7">KCTC 19127</strain>
    </source>
</reference>
<evidence type="ECO:0000259" key="6">
    <source>
        <dbReference type="Pfam" id="PF03738"/>
    </source>
</evidence>
<dbReference type="GO" id="GO:0046872">
    <property type="term" value="F:metal ion binding"/>
    <property type="evidence" value="ECO:0007669"/>
    <property type="project" value="UniProtKB-KW"/>
</dbReference>
<sequence>MRRHEDGVLRPGWQAQIATDGLVYNETQTNRGAFSYWREAQYYSLTTAETDLLAASANTLLGRMFVEAGDHVIAEKLYDKLAIPAWAIPAIEKSWNEEAPSVYGRFDIRFGRPERSDDASLDVPKLLEFNADTPTSLLETAVVQWNWLLGNNAAAHRDQWNNVYDALVQAWTRNMAQFTKRTGRAVPAIHFSWSSLDQSGEDKFTVLCLADSAREAGFEVKLIHTEDIQLAESPEQVPLNGIAVHPGRVLDQENHPIDMIFKLYPWEDLARDPFGKSILWNTLQADGTTWIQPPYSMLWSNKGILAVLWELFGDDPELSRLLLPTYFAGEEPAGFTSYAEKPLLSREGANVRLVRDGETLASRGGPYGSEGSIRQELAPLPDFHGVDGPHHPVLGVWMVDGEAAGLGIRESDGLITDNLSCFAPHVILDPAPSLIKPDRQDRR</sequence>
<dbReference type="SUPFAM" id="SSF52440">
    <property type="entry name" value="PreATP-grasp domain"/>
    <property type="match status" value="1"/>
</dbReference>
<dbReference type="EMBL" id="JAERWL010000015">
    <property type="protein sequence ID" value="MBM9478136.1"/>
    <property type="molecule type" value="Genomic_DNA"/>
</dbReference>
<dbReference type="Gene3D" id="3.30.1490.330">
    <property type="match status" value="1"/>
</dbReference>
<dbReference type="InterPro" id="IPR016185">
    <property type="entry name" value="PreATP-grasp_dom_sf"/>
</dbReference>
<dbReference type="GO" id="GO:0005524">
    <property type="term" value="F:ATP binding"/>
    <property type="evidence" value="ECO:0007669"/>
    <property type="project" value="UniProtKB-KW"/>
</dbReference>
<proteinExistence type="predicted"/>